<comment type="caution">
    <text evidence="1">The sequence shown here is derived from an EMBL/GenBank/DDBJ whole genome shotgun (WGS) entry which is preliminary data.</text>
</comment>
<evidence type="ECO:0000313" key="2">
    <source>
        <dbReference type="Proteomes" id="UP001054902"/>
    </source>
</evidence>
<dbReference type="AlphaFoldDB" id="A0AAD3CIM5"/>
<evidence type="ECO:0000313" key="1">
    <source>
        <dbReference type="EMBL" id="GFH46333.1"/>
    </source>
</evidence>
<reference evidence="1 2" key="1">
    <citation type="journal article" date="2021" name="Sci. Rep.">
        <title>The genome of the diatom Chaetoceros tenuissimus carries an ancient integrated fragment of an extant virus.</title>
        <authorList>
            <person name="Hongo Y."/>
            <person name="Kimura K."/>
            <person name="Takaki Y."/>
            <person name="Yoshida Y."/>
            <person name="Baba S."/>
            <person name="Kobayashi G."/>
            <person name="Nagasaki K."/>
            <person name="Hano T."/>
            <person name="Tomaru Y."/>
        </authorList>
    </citation>
    <scope>NUCLEOTIDE SEQUENCE [LARGE SCALE GENOMIC DNA]</scope>
    <source>
        <strain evidence="1 2">NIES-3715</strain>
    </source>
</reference>
<protein>
    <submittedName>
        <fullName evidence="1">Uncharacterized protein</fullName>
    </submittedName>
</protein>
<keyword evidence="2" id="KW-1185">Reference proteome</keyword>
<dbReference type="EMBL" id="BLLK01000022">
    <property type="protein sequence ID" value="GFH46333.1"/>
    <property type="molecule type" value="Genomic_DNA"/>
</dbReference>
<name>A0AAD3CIM5_9STRA</name>
<sequence>MTTSQHLHLEALQKLRQEFNNKFFGTDFTDNDANLSLRTTKEDRRKSNYSFFDYQRLAENIEKYSVKDNKKKISPDSEVNRTFWYKASNMYRVENISTHVEGNKDGENNNESGVKYKTTKVIVRKDNNKRLVAAPEIFDIIHENHIRVGHKKVLSTHNMISQTFCNVTHDQTKFFIERCPTCLVAKEEKSNGKKRKNDKMDSDCDEKIEEDILLAKDLIAKCATSSLKRNLENWIKESSAQINIESENVMEDTNSMAKRRK</sequence>
<dbReference type="Proteomes" id="UP001054902">
    <property type="component" value="Unassembled WGS sequence"/>
</dbReference>
<accession>A0AAD3CIM5</accession>
<organism evidence="1 2">
    <name type="scientific">Chaetoceros tenuissimus</name>
    <dbReference type="NCBI Taxonomy" id="426638"/>
    <lineage>
        <taxon>Eukaryota</taxon>
        <taxon>Sar</taxon>
        <taxon>Stramenopiles</taxon>
        <taxon>Ochrophyta</taxon>
        <taxon>Bacillariophyta</taxon>
        <taxon>Coscinodiscophyceae</taxon>
        <taxon>Chaetocerotophycidae</taxon>
        <taxon>Chaetocerotales</taxon>
        <taxon>Chaetocerotaceae</taxon>
        <taxon>Chaetoceros</taxon>
    </lineage>
</organism>
<gene>
    <name evidence="1" type="ORF">CTEN210_02807</name>
</gene>
<proteinExistence type="predicted"/>